<dbReference type="GeneID" id="26623481"/>
<feature type="compositionally biased region" description="Acidic residues" evidence="1">
    <location>
        <begin position="449"/>
        <end position="461"/>
    </location>
</feature>
<reference evidence="3 4" key="1">
    <citation type="journal article" date="2012" name="Appl. Environ. Microbiol.">
        <title>High Diversity and Novel Species of Pseudomonas aeruginosa Bacteriophages.</title>
        <authorList>
            <person name="Sepulveda-Robles O."/>
            <person name="Kameyama L."/>
            <person name="Guarneros G."/>
        </authorList>
    </citation>
    <scope>NUCLEOTIDE SEQUENCE [LARGE SCALE GENOMIC DNA]</scope>
</reference>
<dbReference type="Pfam" id="PF13264">
    <property type="entry name" value="DUF4055"/>
    <property type="match status" value="1"/>
</dbReference>
<feature type="domain" description="DUF4055" evidence="2">
    <location>
        <begin position="256"/>
        <end position="393"/>
    </location>
</feature>
<dbReference type="KEGG" id="vg:26623481"/>
<organism evidence="3 4">
    <name type="scientific">Pseudomonas phage PaMx11</name>
    <dbReference type="NCBI Taxonomy" id="1175657"/>
    <lineage>
        <taxon>Viruses</taxon>
        <taxon>Duplodnaviria</taxon>
        <taxon>Heunggongvirae</taxon>
        <taxon>Uroviricota</taxon>
        <taxon>Caudoviricetes</taxon>
        <taxon>Mesyanzhinovviridae</taxon>
        <taxon>Bradleyvirinae</taxon>
        <taxon>Abidjanvirus</taxon>
        <taxon>Abidjanvirus PaMx11</taxon>
        <taxon>Pseudomonas virus PaMx11</taxon>
    </lineage>
</organism>
<dbReference type="InterPro" id="IPR025129">
    <property type="entry name" value="DUF4055"/>
</dbReference>
<evidence type="ECO:0000313" key="3">
    <source>
        <dbReference type="EMBL" id="ALH23677.1"/>
    </source>
</evidence>
<evidence type="ECO:0000313" key="4">
    <source>
        <dbReference type="Proteomes" id="UP000204009"/>
    </source>
</evidence>
<dbReference type="RefSeq" id="YP_009196256.1">
    <property type="nucleotide sequence ID" value="NC_028770.1"/>
</dbReference>
<protein>
    <submittedName>
        <fullName evidence="3">Portal protein</fullName>
    </submittedName>
</protein>
<dbReference type="Proteomes" id="UP000204009">
    <property type="component" value="Segment"/>
</dbReference>
<evidence type="ECO:0000259" key="2">
    <source>
        <dbReference type="Pfam" id="PF13264"/>
    </source>
</evidence>
<name>A0A0S0NA40_BPPAM</name>
<feature type="compositionally biased region" description="Basic and acidic residues" evidence="1">
    <location>
        <begin position="473"/>
        <end position="485"/>
    </location>
</feature>
<sequence length="502" mass="56156">MAQNTPTKKAGPDTESASFKKMKPLWLMINALLGGTAAMRDAGQELLPKHRREFDDDYKERLGTNVLVNFFEWTLDGLVSKPFSEAPKYDNLPNGWEEGWLDDIDLQGNHITVFLRNWFRDAYAKGFAHVLIDFPRVQAREDGRPRTLEDDRREGLRPYWVQVAPENVLFAHSETVNGVERLTQVRILEEETEVTEWEEAVVRRIRVLRPGSVELYRQGADKKWKLEDEWATGLDAIPFVTYYAGTREGLHLAKPPLLDLAYLNVAHWQSSSDQRNVLKVARFPLLAGSGLSPEDADALVVGPNRLLTTTDPQGKFYYVEHTGAAINAGQKDLEALEDQMSGYGATHLKAQPGAQTATARALDSAEAISPLQAAVLDFEDAVVQALDWTAAWAKLEQGGDVEFNKEFGLTLGDQTGLEILRKTRETKDISRKAWLEELKRRGLLRPEYDAEEDAQEIEDEAANGLPELDLDPAQDRKDPDDKDAPENLPPSDQPPASAGGSD</sequence>
<dbReference type="OrthoDB" id="6443at10239"/>
<proteinExistence type="predicted"/>
<dbReference type="EMBL" id="JQ067087">
    <property type="protein sequence ID" value="ALH23677.1"/>
    <property type="molecule type" value="Genomic_DNA"/>
</dbReference>
<organismHost>
    <name type="scientific">Pseudomonas aeruginosa</name>
    <dbReference type="NCBI Taxonomy" id="287"/>
</organismHost>
<feature type="region of interest" description="Disordered" evidence="1">
    <location>
        <begin position="446"/>
        <end position="502"/>
    </location>
</feature>
<accession>A0A0S0NA40</accession>
<gene>
    <name evidence="3" type="ORF">PaMx11_03</name>
</gene>
<keyword evidence="4" id="KW-1185">Reference proteome</keyword>
<evidence type="ECO:0000256" key="1">
    <source>
        <dbReference type="SAM" id="MobiDB-lite"/>
    </source>
</evidence>